<gene>
    <name evidence="2" type="ORF">LCGC14_0228220</name>
</gene>
<comment type="caution">
    <text evidence="2">The sequence shown here is derived from an EMBL/GenBank/DDBJ whole genome shotgun (WGS) entry which is preliminary data.</text>
</comment>
<evidence type="ECO:0000313" key="2">
    <source>
        <dbReference type="EMBL" id="KKN90453.1"/>
    </source>
</evidence>
<dbReference type="Gene3D" id="2.60.40.1120">
    <property type="entry name" value="Carboxypeptidase-like, regulatory domain"/>
    <property type="match status" value="1"/>
</dbReference>
<evidence type="ECO:0000256" key="1">
    <source>
        <dbReference type="SAM" id="MobiDB-lite"/>
    </source>
</evidence>
<sequence>MKATPRTSYFKLLLAAVLPLVVTGKATAGPYDNTITAPGTQIVNRATSDYTVHGIQQDQIVAEATVVVQAFPTLGTLRGMRFNPNGRDTQNLIFARSEFASNVSGASGFTRSDQPRDTSRVAIGDGFIPAPGQIPVSEVDRIYPGMPIFYVLDDAGLNYDNTTIDTVDVTLTDAVTGDAELIRFYETGPDTGSFTAWVNTGATGPRSGDGTLQTQPLSRIEAVYTDPFANERRLFDDIIVGPVDPFGIVFDSTTGAPINGISVTIIDTSTGQPARVYGNDLTAVYPSTVVTGSTVTDSAGATYNLSQGEYRFPFVDIGTYRFEISAPGAYAFPTEVDLATLQGLSGGPFMLGEGARLEPFDVVPGPPIQIDIAGDRRQLVDVNRFGSADEAEVGEFVEYTVEITATETGLIDIRDTLPAGIDIQDKTLRVDGMPVEVFLAENGRSFLIDDFPVTAGRKITVTYVAQAGLSAQPGFTLTTRTDVTSERFLTAFDVHDLDIRAPFDLDDMAIVGDVTVGACGAEPEIMNLSGIRIFLETGDYAITDADGRFSFRDISYRDHVVQIDELTLPLGGRAVLCDVNVRNAGSATSQFIDVAPGMLGRAEFRIVFDDPVLQEKADTQRGLPSLSEVTGHPTSDGAVKARVSDDFIPAALRIPDFDQAWLDLQPASTPQGVLSPRDGHLPERSSIQIRVLRKDAHRVSLRLNGVLVPSVHREKTLSSATTNLNVDRWIGVGIKEGRNLLEVEITSPDGTAVRDEREVLYATSFDKVEIVAESSRLETDGRSTPLVKVRMTGKDGIPLRPGTKITASVNSPFTFEPEGGRRRSMDGPEKRPSGTTSITVGQDGIASLVLSPVLYPDTAVLTFPRRSGEDPAVVDAYISAAERPWVLVGIAEGSYAEGQIARHMRRPGDLGNIDDNLRGRVAFFAEGIIKGEWLMTLRYDSATGEGDEFYGIDPDKDYIVYGDRSTQGNAAESRFPLYLRLRRKDAELLIGDFQARINTRLLDVDRKVTGMRVEYEGENFRILAFGAEVDQRFIVDRIPLDGTSGPFRLTSGGIIKNSETVRILTVSRNDATEELDEEVLAAGVDYVMDQKSGKIFLRRPVPAFTQNFDRNVLVVEYESDEDVGKGLLLGARAEADLTENITIGASLLRAEKINGYGIDANIVQADVTYRATENLTFSAEAMQVEKSSATGRSRGRAGEVRLTYEVEGTQFEAYVKTRRGATGLDAELTGDDVDITAATLSHRVSSDVSQDGDITDDGLYIEGEVSYERNHTTDERRHRGNALLTRRSHGLTYGVGVEYNTFEGPDKIGRAINGLIKLGWVSVDGKTEVEASLSKNLNVVGEGVLTDALLIEANHEVNDTLSVFASFGVANEAGLGDQSTAASLGFTLAPWEGGEVTAGLVRAQAGGQSGSAAFVGARQQFTVSEGTVLTFGMDAQRDIGSGELPLGASVGNPFIKEAFTSASIGLRKTTDTWSAGTELSYSVSAQSKGGSLRVSADGELSDTWSIGGEALWGFSDDNGIEEKDIRLRFGAAHRGDDRAPITIFQLETDFDEDGDRKVYGSVNHHRYLDDASSLNLRAAAKWQRQAFTGFEIKDTTTFLGAEYRHDLSDKFDVGVHGSVMNSLGSKQMTSSYGLSLGVTPFKNGRINVGYNFAGFRDPDYSSNGYTEKGAYIEFKMKFDQNTFREVFR</sequence>
<evidence type="ECO:0008006" key="3">
    <source>
        <dbReference type="Google" id="ProtNLM"/>
    </source>
</evidence>
<accession>A0A0F9XF61</accession>
<dbReference type="SUPFAM" id="SSF49464">
    <property type="entry name" value="Carboxypeptidase regulatory domain-like"/>
    <property type="match status" value="1"/>
</dbReference>
<proteinExistence type="predicted"/>
<organism evidence="2">
    <name type="scientific">marine sediment metagenome</name>
    <dbReference type="NCBI Taxonomy" id="412755"/>
    <lineage>
        <taxon>unclassified sequences</taxon>
        <taxon>metagenomes</taxon>
        <taxon>ecological metagenomes</taxon>
    </lineage>
</organism>
<dbReference type="InterPro" id="IPR008969">
    <property type="entry name" value="CarboxyPept-like_regulatory"/>
</dbReference>
<protein>
    <recommendedName>
        <fullName evidence="3">DUF11 domain-containing protein</fullName>
    </recommendedName>
</protein>
<dbReference type="EMBL" id="LAZR01000110">
    <property type="protein sequence ID" value="KKN90453.1"/>
    <property type="molecule type" value="Genomic_DNA"/>
</dbReference>
<name>A0A0F9XF61_9ZZZZ</name>
<reference evidence="2" key="1">
    <citation type="journal article" date="2015" name="Nature">
        <title>Complex archaea that bridge the gap between prokaryotes and eukaryotes.</title>
        <authorList>
            <person name="Spang A."/>
            <person name="Saw J.H."/>
            <person name="Jorgensen S.L."/>
            <person name="Zaremba-Niedzwiedzka K."/>
            <person name="Martijn J."/>
            <person name="Lind A.E."/>
            <person name="van Eijk R."/>
            <person name="Schleper C."/>
            <person name="Guy L."/>
            <person name="Ettema T.J."/>
        </authorList>
    </citation>
    <scope>NUCLEOTIDE SEQUENCE</scope>
</reference>
<feature type="region of interest" description="Disordered" evidence="1">
    <location>
        <begin position="799"/>
        <end position="838"/>
    </location>
</feature>
<feature type="compositionally biased region" description="Basic and acidic residues" evidence="1">
    <location>
        <begin position="818"/>
        <end position="832"/>
    </location>
</feature>